<accession>A0A5A7QID4</accession>
<keyword evidence="2" id="KW-1185">Reference proteome</keyword>
<proteinExistence type="predicted"/>
<sequence>MRASYPPPFSRGYPPSAAAVRAPVDSSCDSGSTVASLLPPFSRGYPPSAAAVRAPVDSSCEPRVSELSYSPFHPTVLACKAVSDSLDCSRFEASKQSRTGSANCCPLGLGRRRLRVDNRGKKFAKVVRCCGRAQWFAAVGERLAGIVGSRVGAGERRWLLDRLLARVGVRPRVSDKSRRVAVAGRFTVDASRKSGGQHWYCNSSDACDGRTSAVGRLLAVVDGRQRPFRGGVLLLGWAVRLRAMGRCETPAVADGWQ</sequence>
<protein>
    <submittedName>
        <fullName evidence="1">TOPLESS-related 3</fullName>
    </submittedName>
</protein>
<dbReference type="EMBL" id="BKCP01007141">
    <property type="protein sequence ID" value="GER44860.1"/>
    <property type="molecule type" value="Genomic_DNA"/>
</dbReference>
<reference evidence="2" key="1">
    <citation type="journal article" date="2019" name="Curr. Biol.">
        <title>Genome Sequence of Striga asiatica Provides Insight into the Evolution of Plant Parasitism.</title>
        <authorList>
            <person name="Yoshida S."/>
            <person name="Kim S."/>
            <person name="Wafula E.K."/>
            <person name="Tanskanen J."/>
            <person name="Kim Y.M."/>
            <person name="Honaas L."/>
            <person name="Yang Z."/>
            <person name="Spallek T."/>
            <person name="Conn C.E."/>
            <person name="Ichihashi Y."/>
            <person name="Cheong K."/>
            <person name="Cui S."/>
            <person name="Der J.P."/>
            <person name="Gundlach H."/>
            <person name="Jiao Y."/>
            <person name="Hori C."/>
            <person name="Ishida J.K."/>
            <person name="Kasahara H."/>
            <person name="Kiba T."/>
            <person name="Kim M.S."/>
            <person name="Koo N."/>
            <person name="Laohavisit A."/>
            <person name="Lee Y.H."/>
            <person name="Lumba S."/>
            <person name="McCourt P."/>
            <person name="Mortimer J.C."/>
            <person name="Mutuku J.M."/>
            <person name="Nomura T."/>
            <person name="Sasaki-Sekimoto Y."/>
            <person name="Seto Y."/>
            <person name="Wang Y."/>
            <person name="Wakatake T."/>
            <person name="Sakakibara H."/>
            <person name="Demura T."/>
            <person name="Yamaguchi S."/>
            <person name="Yoneyama K."/>
            <person name="Manabe R.I."/>
            <person name="Nelson D.C."/>
            <person name="Schulman A.H."/>
            <person name="Timko M.P."/>
            <person name="dePamphilis C.W."/>
            <person name="Choi D."/>
            <person name="Shirasu K."/>
        </authorList>
    </citation>
    <scope>NUCLEOTIDE SEQUENCE [LARGE SCALE GENOMIC DNA]</scope>
    <source>
        <strain evidence="2">cv. UVA1</strain>
    </source>
</reference>
<gene>
    <name evidence="1" type="ORF">STAS_21775</name>
</gene>
<dbReference type="Proteomes" id="UP000325081">
    <property type="component" value="Unassembled WGS sequence"/>
</dbReference>
<comment type="caution">
    <text evidence="1">The sequence shown here is derived from an EMBL/GenBank/DDBJ whole genome shotgun (WGS) entry which is preliminary data.</text>
</comment>
<evidence type="ECO:0000313" key="1">
    <source>
        <dbReference type="EMBL" id="GER44860.1"/>
    </source>
</evidence>
<organism evidence="1 2">
    <name type="scientific">Striga asiatica</name>
    <name type="common">Asiatic witchweed</name>
    <name type="synonym">Buchnera asiatica</name>
    <dbReference type="NCBI Taxonomy" id="4170"/>
    <lineage>
        <taxon>Eukaryota</taxon>
        <taxon>Viridiplantae</taxon>
        <taxon>Streptophyta</taxon>
        <taxon>Embryophyta</taxon>
        <taxon>Tracheophyta</taxon>
        <taxon>Spermatophyta</taxon>
        <taxon>Magnoliopsida</taxon>
        <taxon>eudicotyledons</taxon>
        <taxon>Gunneridae</taxon>
        <taxon>Pentapetalae</taxon>
        <taxon>asterids</taxon>
        <taxon>lamiids</taxon>
        <taxon>Lamiales</taxon>
        <taxon>Orobanchaceae</taxon>
        <taxon>Buchnereae</taxon>
        <taxon>Striga</taxon>
    </lineage>
</organism>
<dbReference type="AlphaFoldDB" id="A0A5A7QID4"/>
<evidence type="ECO:0000313" key="2">
    <source>
        <dbReference type="Proteomes" id="UP000325081"/>
    </source>
</evidence>
<name>A0A5A7QID4_STRAF</name>
<feature type="non-terminal residue" evidence="1">
    <location>
        <position position="257"/>
    </location>
</feature>